<evidence type="ECO:0000256" key="1">
    <source>
        <dbReference type="SAM" id="MobiDB-lite"/>
    </source>
</evidence>
<dbReference type="Proteomes" id="UP000632454">
    <property type="component" value="Unassembled WGS sequence"/>
</dbReference>
<evidence type="ECO:0000313" key="3">
    <source>
        <dbReference type="Proteomes" id="UP000632454"/>
    </source>
</evidence>
<gene>
    <name evidence="2" type="ORF">GCM10007298_33480</name>
</gene>
<evidence type="ECO:0000313" key="2">
    <source>
        <dbReference type="EMBL" id="GGF34936.1"/>
    </source>
</evidence>
<sequence length="101" mass="10415">MSRVLPALGVIGDAGSRFAKDPSVWFGEDAMCGAIASGEAPNARPAGTPVAARPEVKAPTVLVAALAASFRITLVTVLTMGRRSDHGFGPPTRESSRREPG</sequence>
<organism evidence="2 3">
    <name type="scientific">Williamsia phyllosphaerae</name>
    <dbReference type="NCBI Taxonomy" id="885042"/>
    <lineage>
        <taxon>Bacteria</taxon>
        <taxon>Bacillati</taxon>
        <taxon>Actinomycetota</taxon>
        <taxon>Actinomycetes</taxon>
        <taxon>Mycobacteriales</taxon>
        <taxon>Nocardiaceae</taxon>
        <taxon>Williamsia</taxon>
    </lineage>
</organism>
<reference evidence="3" key="1">
    <citation type="journal article" date="2019" name="Int. J. Syst. Evol. Microbiol.">
        <title>The Global Catalogue of Microorganisms (GCM) 10K type strain sequencing project: providing services to taxonomists for standard genome sequencing and annotation.</title>
        <authorList>
            <consortium name="The Broad Institute Genomics Platform"/>
            <consortium name="The Broad Institute Genome Sequencing Center for Infectious Disease"/>
            <person name="Wu L."/>
            <person name="Ma J."/>
        </authorList>
    </citation>
    <scope>NUCLEOTIDE SEQUENCE [LARGE SCALE GENOMIC DNA]</scope>
    <source>
        <strain evidence="3">CCM 7855</strain>
    </source>
</reference>
<dbReference type="EMBL" id="BMCS01000002">
    <property type="protein sequence ID" value="GGF34936.1"/>
    <property type="molecule type" value="Genomic_DNA"/>
</dbReference>
<keyword evidence="3" id="KW-1185">Reference proteome</keyword>
<accession>A0ABQ1V468</accession>
<proteinExistence type="predicted"/>
<comment type="caution">
    <text evidence="2">The sequence shown here is derived from an EMBL/GenBank/DDBJ whole genome shotgun (WGS) entry which is preliminary data.</text>
</comment>
<name>A0ABQ1V468_9NOCA</name>
<protein>
    <submittedName>
        <fullName evidence="2">Uncharacterized protein</fullName>
    </submittedName>
</protein>
<feature type="region of interest" description="Disordered" evidence="1">
    <location>
        <begin position="82"/>
        <end position="101"/>
    </location>
</feature>